<feature type="region of interest" description="Disordered" evidence="1">
    <location>
        <begin position="185"/>
        <end position="299"/>
    </location>
</feature>
<feature type="compositionally biased region" description="Basic and acidic residues" evidence="1">
    <location>
        <begin position="192"/>
        <end position="205"/>
    </location>
</feature>
<feature type="region of interest" description="Disordered" evidence="1">
    <location>
        <begin position="538"/>
        <end position="574"/>
    </location>
</feature>
<feature type="compositionally biased region" description="Pro residues" evidence="1">
    <location>
        <begin position="207"/>
        <end position="219"/>
    </location>
</feature>
<dbReference type="InterPro" id="IPR001849">
    <property type="entry name" value="PH_domain"/>
</dbReference>
<gene>
    <name evidence="3" type="ORF">SPARVUS_LOCUS12053638</name>
</gene>
<dbReference type="Gene3D" id="2.30.29.30">
    <property type="entry name" value="Pleckstrin-homology domain (PH domain)/Phosphotyrosine-binding domain (PTB)"/>
    <property type="match status" value="1"/>
</dbReference>
<feature type="compositionally biased region" description="Polar residues" evidence="1">
    <location>
        <begin position="545"/>
        <end position="555"/>
    </location>
</feature>
<sequence length="574" mass="64350">CTQGVNGKSVSPPEPAKTYKVGWLKKSSGLLGLWKDRYIQILKTQLLVCDNEEDQKCLETLELASYERCQDQKGLLKRKRHFSLIPSPGAKVQEAKFQAKSAEERDIWMQALNDGINRKKNKVLDEVTVDTSCSLEHVTRHRVKVGAAKRRPPTRIHLKEVAEAATDDSLRLGLEALDTGILTIVPPAPKPKAAEPEPEPQKEPVKIPMPPTKPNPPPTTETTAPDTVDGEVQAPKAPAPPPKNLKENVYAREKLMSENEQTSMEENPAFNVLQSESTENLNEVMSSPPKPPPKILSDKMRIKWVGSASDLEEKEDIMADERGSKENLVEFESDDLENPSVPHQVESLEDLRTEELRSRSNSLQDECKRVSQYLNDEDTDEGALQGTSADGICNSNKDKDNNELEKNDLPTSDVQEQNTTQPIDEKKFRYIKHKKKTGHVTMQTHHIKSQMKASSMGDLLSPTPDKDSTVLHLTKDHLDQVELKLACGKERTKTLLNQILKGQLGKTAEENGVEFNPETILNDLMTQLQEASEVLQEIKEKEPRNISNTSDVGTENQKEKNKELLALQRRSVPF</sequence>
<feature type="compositionally biased region" description="Polar residues" evidence="1">
    <location>
        <begin position="410"/>
        <end position="422"/>
    </location>
</feature>
<reference evidence="3" key="1">
    <citation type="submission" date="2023-05" db="EMBL/GenBank/DDBJ databases">
        <authorList>
            <person name="Stuckert A."/>
        </authorList>
    </citation>
    <scope>NUCLEOTIDE SEQUENCE</scope>
</reference>
<dbReference type="Pfam" id="PF00169">
    <property type="entry name" value="PH"/>
    <property type="match status" value="1"/>
</dbReference>
<dbReference type="InterPro" id="IPR011993">
    <property type="entry name" value="PH-like_dom_sf"/>
</dbReference>
<dbReference type="PANTHER" id="PTHR15871:SF2">
    <property type="entry name" value="PLECKSTRIN HOMOLOGY DOMAIN-CONTAINING FAMILY O MEMBER 2"/>
    <property type="match status" value="1"/>
</dbReference>
<feature type="region of interest" description="Disordered" evidence="1">
    <location>
        <begin position="314"/>
        <end position="423"/>
    </location>
</feature>
<feature type="compositionally biased region" description="Basic and acidic residues" evidence="1">
    <location>
        <begin position="244"/>
        <end position="257"/>
    </location>
</feature>
<comment type="caution">
    <text evidence="3">The sequence shown here is derived from an EMBL/GenBank/DDBJ whole genome shotgun (WGS) entry which is preliminary data.</text>
</comment>
<feature type="compositionally biased region" description="Basic and acidic residues" evidence="1">
    <location>
        <begin position="316"/>
        <end position="328"/>
    </location>
</feature>
<dbReference type="SMART" id="SM00233">
    <property type="entry name" value="PH"/>
    <property type="match status" value="1"/>
</dbReference>
<dbReference type="PANTHER" id="PTHR15871">
    <property type="entry name" value="PH DOMAIN-CONTAINING PROTEIN"/>
    <property type="match status" value="1"/>
</dbReference>
<proteinExistence type="predicted"/>
<feature type="compositionally biased region" description="Basic and acidic residues" evidence="1">
    <location>
        <begin position="396"/>
        <end position="408"/>
    </location>
</feature>
<feature type="non-terminal residue" evidence="3">
    <location>
        <position position="1"/>
    </location>
</feature>
<protein>
    <recommendedName>
        <fullName evidence="2">PH domain-containing protein</fullName>
    </recommendedName>
</protein>
<keyword evidence="4" id="KW-1185">Reference proteome</keyword>
<dbReference type="InterPro" id="IPR043448">
    <property type="entry name" value="PKHO1/2"/>
</dbReference>
<name>A0ABN9FH45_9NEOB</name>
<dbReference type="Proteomes" id="UP001162483">
    <property type="component" value="Unassembled WGS sequence"/>
</dbReference>
<organism evidence="3 4">
    <name type="scientific">Staurois parvus</name>
    <dbReference type="NCBI Taxonomy" id="386267"/>
    <lineage>
        <taxon>Eukaryota</taxon>
        <taxon>Metazoa</taxon>
        <taxon>Chordata</taxon>
        <taxon>Craniata</taxon>
        <taxon>Vertebrata</taxon>
        <taxon>Euteleostomi</taxon>
        <taxon>Amphibia</taxon>
        <taxon>Batrachia</taxon>
        <taxon>Anura</taxon>
        <taxon>Neobatrachia</taxon>
        <taxon>Ranoidea</taxon>
        <taxon>Ranidae</taxon>
        <taxon>Staurois</taxon>
    </lineage>
</organism>
<evidence type="ECO:0000313" key="4">
    <source>
        <dbReference type="Proteomes" id="UP001162483"/>
    </source>
</evidence>
<evidence type="ECO:0000313" key="3">
    <source>
        <dbReference type="EMBL" id="CAI9596336.1"/>
    </source>
</evidence>
<feature type="domain" description="PH" evidence="2">
    <location>
        <begin position="17"/>
        <end position="117"/>
    </location>
</feature>
<evidence type="ECO:0000256" key="1">
    <source>
        <dbReference type="SAM" id="MobiDB-lite"/>
    </source>
</evidence>
<dbReference type="EMBL" id="CATNWA010016912">
    <property type="protein sequence ID" value="CAI9596336.1"/>
    <property type="molecule type" value="Genomic_DNA"/>
</dbReference>
<feature type="compositionally biased region" description="Basic and acidic residues" evidence="1">
    <location>
        <begin position="349"/>
        <end position="358"/>
    </location>
</feature>
<evidence type="ECO:0000259" key="2">
    <source>
        <dbReference type="PROSITE" id="PS50003"/>
    </source>
</evidence>
<dbReference type="SUPFAM" id="SSF50729">
    <property type="entry name" value="PH domain-like"/>
    <property type="match status" value="1"/>
</dbReference>
<dbReference type="PROSITE" id="PS50003">
    <property type="entry name" value="PH_DOMAIN"/>
    <property type="match status" value="1"/>
</dbReference>
<feature type="compositionally biased region" description="Polar residues" evidence="1">
    <location>
        <begin position="272"/>
        <end position="285"/>
    </location>
</feature>
<accession>A0ABN9FH45</accession>